<dbReference type="EMBL" id="HACA01032370">
    <property type="protein sequence ID" value="CDW49731.1"/>
    <property type="molecule type" value="Transcribed_RNA"/>
</dbReference>
<proteinExistence type="predicted"/>
<organism evidence="1">
    <name type="scientific">Lepeophtheirus salmonis</name>
    <name type="common">Salmon louse</name>
    <name type="synonym">Caligus salmonis</name>
    <dbReference type="NCBI Taxonomy" id="72036"/>
    <lineage>
        <taxon>Eukaryota</taxon>
        <taxon>Metazoa</taxon>
        <taxon>Ecdysozoa</taxon>
        <taxon>Arthropoda</taxon>
        <taxon>Crustacea</taxon>
        <taxon>Multicrustacea</taxon>
        <taxon>Hexanauplia</taxon>
        <taxon>Copepoda</taxon>
        <taxon>Siphonostomatoida</taxon>
        <taxon>Caligidae</taxon>
        <taxon>Lepeophtheirus</taxon>
    </lineage>
</organism>
<accession>A0A0K2VIC8</accession>
<reference evidence="1" key="1">
    <citation type="submission" date="2014-05" db="EMBL/GenBank/DDBJ databases">
        <authorList>
            <person name="Chronopoulou M."/>
        </authorList>
    </citation>
    <scope>NUCLEOTIDE SEQUENCE</scope>
    <source>
        <tissue evidence="1">Whole organism</tissue>
    </source>
</reference>
<sequence>MECVVSYRRTGSTIFFHEMELETQT</sequence>
<evidence type="ECO:0000313" key="1">
    <source>
        <dbReference type="EMBL" id="CDW49731.1"/>
    </source>
</evidence>
<protein>
    <submittedName>
        <fullName evidence="1">Uncharacterized protein</fullName>
    </submittedName>
</protein>
<dbReference type="AlphaFoldDB" id="A0A0K2VIC8"/>
<name>A0A0K2VIC8_LEPSM</name>